<feature type="region of interest" description="Disordered" evidence="1">
    <location>
        <begin position="856"/>
        <end position="891"/>
    </location>
</feature>
<feature type="region of interest" description="Disordered" evidence="1">
    <location>
        <begin position="508"/>
        <end position="538"/>
    </location>
</feature>
<proteinExistence type="predicted"/>
<feature type="compositionally biased region" description="Polar residues" evidence="1">
    <location>
        <begin position="587"/>
        <end position="596"/>
    </location>
</feature>
<sequence>MAAPMTVAEANRLEGFLRRVLKSKKSDQTRLPSPSSSSSAAPLNPTEAAEFEVLLEKASETELPHSTEKLLSKCFRVYAEKNNEESLPDEKEKGKGKPAASGANSSSSSSSSSATCNRKDRPMAAASSPYHSNEVLATSSTSSGRKGKEEAAGSGGQVRAWQVEDSTAREKKRRAEDLSGDGDGEARKDRRKGTEKERDRVSRESSRVNEKDSGKMEKNRTQERSKGRSRERERENGRERERGRERDREGHWSERERDRGWERERGDTDKPRERDRDRSRERDRHRERGGDLPRGHRERDRDREREVRHLPPHRDARPQRDDHHDRDREREDRLRRDVPMSSGRERERDKRNAPSPAPKGSSGGGVKEYISKVWLHLLLWGRPDTLSDISRASAELRPADCPQLKPAATLMEHEDLFVWQDADESSNTPMGRVDIRLKAPTEEDLERRIGESHHEAITREVRKKHSSVLGVVFDRYTASEWERLYDDLRAAAKSGTCGWEEMGAKLRQMPSRLISPSKTPHRKWKDARKDKDNAEPKDLLNASSLPFSILAFQAHQSTHSVSSFPVAAAALCASVGAAPNSVPSPPTSSKRPQFQWTDGPPKGPSSQGRSRAPPQQKEHTSVAEAAAAAASAAWKTFFAPPGTEGASARPAEGEPEGAGGRTMTLAPEHHISVKEWVCKVWILLYLNGSSESTHWLQQLLHDFEPANSKLGLAVSILKHKHIFNWSSIPGSKQQLDMVDLRVRIARSEAEKDAAAKTANLSSARARQEARRARIALLRTYFEKYESEDWGHLYEEIDDAGCLGEEGWKRFEERMRANTTRLTDPQQFRPADQPSPTSAMRREEQRAIRHQEWIDENAKQGQQPPPPPPPPEQQQQQQQNVWWNLPPPDQMTPEQRAMLQQQQQWQQMQWQQEWGMCQQQNQLWEMWQQQNQQWAMYPQQQQWEMWQAQQLQQQQWEMQQMQWQQQQLQQYQLQQQQQLLGQQQLHSELNGLGGGEETDMQFSGEQMMKAVEEENKRREEEERNGQAENGQTEGGEGGKGSGGGGGGH</sequence>
<feature type="compositionally biased region" description="Basic and acidic residues" evidence="1">
    <location>
        <begin position="1009"/>
        <end position="1024"/>
    </location>
</feature>
<feature type="compositionally biased region" description="Pro residues" evidence="1">
    <location>
        <begin position="862"/>
        <end position="871"/>
    </location>
</feature>
<gene>
    <name evidence="2" type="ORF">Cvel_6344</name>
</gene>
<accession>A0A0G4HD89</accession>
<feature type="region of interest" description="Disordered" evidence="1">
    <location>
        <begin position="82"/>
        <end position="366"/>
    </location>
</feature>
<reference evidence="2" key="1">
    <citation type="submission" date="2014-11" db="EMBL/GenBank/DDBJ databases">
        <authorList>
            <person name="Otto D Thomas"/>
            <person name="Naeem Raeece"/>
        </authorList>
    </citation>
    <scope>NUCLEOTIDE SEQUENCE</scope>
</reference>
<feature type="compositionally biased region" description="Low complexity" evidence="1">
    <location>
        <begin position="99"/>
        <end position="114"/>
    </location>
</feature>
<dbReference type="AlphaFoldDB" id="A0A0G4HD89"/>
<evidence type="ECO:0000313" key="2">
    <source>
        <dbReference type="EMBL" id="CEM41740.1"/>
    </source>
</evidence>
<feature type="region of interest" description="Disordered" evidence="1">
    <location>
        <begin position="578"/>
        <end position="625"/>
    </location>
</feature>
<feature type="compositionally biased region" description="Low complexity" evidence="1">
    <location>
        <begin position="32"/>
        <end position="42"/>
    </location>
</feature>
<feature type="region of interest" description="Disordered" evidence="1">
    <location>
        <begin position="987"/>
        <end position="1047"/>
    </location>
</feature>
<dbReference type="EMBL" id="CDMZ01002301">
    <property type="protein sequence ID" value="CEM41740.1"/>
    <property type="molecule type" value="Genomic_DNA"/>
</dbReference>
<evidence type="ECO:0000256" key="1">
    <source>
        <dbReference type="SAM" id="MobiDB-lite"/>
    </source>
</evidence>
<feature type="region of interest" description="Disordered" evidence="1">
    <location>
        <begin position="641"/>
        <end position="660"/>
    </location>
</feature>
<feature type="region of interest" description="Disordered" evidence="1">
    <location>
        <begin position="818"/>
        <end position="844"/>
    </location>
</feature>
<feature type="compositionally biased region" description="Polar residues" evidence="1">
    <location>
        <begin position="129"/>
        <end position="144"/>
    </location>
</feature>
<feature type="compositionally biased region" description="Basic and acidic residues" evidence="1">
    <location>
        <begin position="184"/>
        <end position="352"/>
    </location>
</feature>
<feature type="compositionally biased region" description="Basic and acidic residues" evidence="1">
    <location>
        <begin position="82"/>
        <end position="95"/>
    </location>
</feature>
<feature type="region of interest" description="Disordered" evidence="1">
    <location>
        <begin position="21"/>
        <end position="45"/>
    </location>
</feature>
<dbReference type="VEuPathDB" id="CryptoDB:Cvel_6344"/>
<feature type="compositionally biased region" description="Basic and acidic residues" evidence="1">
    <location>
        <begin position="527"/>
        <end position="538"/>
    </location>
</feature>
<organism evidence="2">
    <name type="scientific">Chromera velia CCMP2878</name>
    <dbReference type="NCBI Taxonomy" id="1169474"/>
    <lineage>
        <taxon>Eukaryota</taxon>
        <taxon>Sar</taxon>
        <taxon>Alveolata</taxon>
        <taxon>Colpodellida</taxon>
        <taxon>Chromeraceae</taxon>
        <taxon>Chromera</taxon>
    </lineage>
</organism>
<protein>
    <submittedName>
        <fullName evidence="2">Uncharacterized protein</fullName>
    </submittedName>
</protein>
<name>A0A0G4HD89_9ALVE</name>
<feature type="compositionally biased region" description="Basic and acidic residues" evidence="1">
    <location>
        <begin position="166"/>
        <end position="177"/>
    </location>
</feature>
<feature type="compositionally biased region" description="Gly residues" evidence="1">
    <location>
        <begin position="1031"/>
        <end position="1047"/>
    </location>
</feature>